<sequence>MNIQFTLVETSQPNAFTTALANAITAQKSAIQDTVDNRLKGVSAQVEAEAKQKNVTTAKTAFDTYKAAYDTATATAQAFASASNEQKNVLRAQYAIQREAAHLTEILAEAAFKQANLDWPNGGLGALPPKL</sequence>
<evidence type="ECO:0000313" key="1">
    <source>
        <dbReference type="EMBL" id="CBA26736.1"/>
    </source>
</evidence>
<dbReference type="AlphaFoldDB" id="C9Y725"/>
<name>C9Y725_CURXX</name>
<dbReference type="EMBL" id="FN543102">
    <property type="protein sequence ID" value="CBA26736.1"/>
    <property type="molecule type" value="Genomic_DNA"/>
</dbReference>
<accession>C9Y725</accession>
<gene>
    <name evidence="1" type="ORF">Csp_H40080</name>
</gene>
<organism evidence="1">
    <name type="scientific">Curvibacter symbiont subsp. Hydra magnipapillata</name>
    <dbReference type="NCBI Taxonomy" id="667019"/>
    <lineage>
        <taxon>Bacteria</taxon>
        <taxon>Pseudomonadati</taxon>
        <taxon>Pseudomonadota</taxon>
        <taxon>Betaproteobacteria</taxon>
        <taxon>Burkholderiales</taxon>
        <taxon>Comamonadaceae</taxon>
        <taxon>Curvibacter</taxon>
    </lineage>
</organism>
<protein>
    <submittedName>
        <fullName evidence="1">Uncharacterized protein</fullName>
    </submittedName>
</protein>
<reference evidence="1" key="1">
    <citation type="journal article" date="2010" name="Nature">
        <title>The Dynamic genome of Hydra.</title>
        <authorList>
            <person name="Chapman J.A."/>
            <person name="Kirkness E.F."/>
            <person name="Simakov O."/>
            <person name="Hampson S.E."/>
            <person name="Mitros T."/>
            <person name="Weinmaier T."/>
            <person name="Rattei T."/>
            <person name="Balasubramanian P.G."/>
            <person name="Borman J."/>
            <person name="Busam D."/>
            <person name="Disbennett K."/>
            <person name="Pfannkoch C."/>
            <person name="Sumin N."/>
            <person name="Sutton G."/>
            <person name="Viswanathan L."/>
            <person name="Walenz B."/>
            <person name="Goodstein D.M."/>
            <person name="Hellsten U."/>
            <person name="Kawashima T."/>
            <person name="Prochnik S.E."/>
            <person name="Putnam N.H."/>
            <person name="Shu S."/>
            <person name="Blumberg B."/>
            <person name="Dana C.E."/>
            <person name="Gee L."/>
            <person name="Kibler D.F."/>
            <person name="Law L."/>
            <person name="Lindgens D."/>
            <person name="Martinez D.E."/>
            <person name="Peng J."/>
            <person name="Wigge P.A."/>
            <person name="Bertulat B."/>
            <person name="Guder C."/>
            <person name="Nakamura Y."/>
            <person name="Ozbek S."/>
            <person name="Watanabe H."/>
            <person name="Khalturin K."/>
            <person name="Hemmrich G."/>
            <person name="Franke A."/>
            <person name="Augustin R."/>
            <person name="Fraune S."/>
            <person name="Hayakawa E."/>
            <person name="Hayakawa S."/>
            <person name="Hirose M."/>
            <person name="Hwang J."/>
            <person name="Ikeo K."/>
            <person name="Nishimiya-Fujisawa C."/>
            <person name="Ogura A."/>
            <person name="Takahashi T."/>
            <person name="Steinmetz P.R."/>
            <person name="Zhang X."/>
            <person name="Aufschnaiter R."/>
            <person name="Eder M.K."/>
            <person name="Gorny A.K."/>
            <person name="Salvenmoser W."/>
            <person name="Heimberg A.M."/>
            <person name="Wheeler B.M."/>
            <person name="Peterson K.J."/>
            <person name="Boettger A."/>
            <person name="Tischler P."/>
            <person name="Wolf A."/>
            <person name="Gojobori T."/>
            <person name="Remington K.A."/>
            <person name="Strausberg R.L."/>
            <person name="Venter J."/>
            <person name="Technau U."/>
            <person name="Hobmayer B."/>
            <person name="Bosch T.C."/>
            <person name="Holstein T.W."/>
            <person name="Fujisawa T."/>
            <person name="Bode H.R."/>
            <person name="David C.N."/>
            <person name="Rokhsar D.S."/>
            <person name="Steele R.E."/>
        </authorList>
    </citation>
    <scope>NUCLEOTIDE SEQUENCE</scope>
</reference>
<proteinExistence type="predicted"/>